<dbReference type="Pfam" id="PF10647">
    <property type="entry name" value="Gmad1"/>
    <property type="match status" value="1"/>
</dbReference>
<keyword evidence="1" id="KW-0732">Signal</keyword>
<dbReference type="InterPro" id="IPR059026">
    <property type="entry name" value="LpqB_N"/>
</dbReference>
<dbReference type="EMBL" id="SHKL01000001">
    <property type="protein sequence ID" value="RZT88175.1"/>
    <property type="molecule type" value="Genomic_DNA"/>
</dbReference>
<feature type="chain" id="PRO_5039181292" evidence="1">
    <location>
        <begin position="20"/>
        <end position="575"/>
    </location>
</feature>
<dbReference type="PROSITE" id="PS51257">
    <property type="entry name" value="PROKAR_LIPOPROTEIN"/>
    <property type="match status" value="1"/>
</dbReference>
<dbReference type="OrthoDB" id="3226781at2"/>
<comment type="caution">
    <text evidence="3">The sequence shown here is derived from an EMBL/GenBank/DDBJ whole genome shotgun (WGS) entry which is preliminary data.</text>
</comment>
<organism evidence="3 4">
    <name type="scientific">Pseudonocardia sediminis</name>
    <dbReference type="NCBI Taxonomy" id="1397368"/>
    <lineage>
        <taxon>Bacteria</taxon>
        <taxon>Bacillati</taxon>
        <taxon>Actinomycetota</taxon>
        <taxon>Actinomycetes</taxon>
        <taxon>Pseudonocardiales</taxon>
        <taxon>Pseudonocardiaceae</taxon>
        <taxon>Pseudonocardia</taxon>
    </lineage>
</organism>
<feature type="domain" description="GerMN" evidence="2">
    <location>
        <begin position="204"/>
        <end position="292"/>
    </location>
</feature>
<protein>
    <submittedName>
        <fullName evidence="3">Sporulation and spore germination protein</fullName>
    </submittedName>
</protein>
<dbReference type="Pfam" id="PF25976">
    <property type="entry name" value="LpqB_N"/>
    <property type="match status" value="1"/>
</dbReference>
<feature type="signal peptide" evidence="1">
    <location>
        <begin position="1"/>
        <end position="19"/>
    </location>
</feature>
<dbReference type="Pfam" id="PF10646">
    <property type="entry name" value="Germane"/>
    <property type="match status" value="1"/>
</dbReference>
<keyword evidence="4" id="KW-1185">Reference proteome</keyword>
<evidence type="ECO:0000256" key="1">
    <source>
        <dbReference type="SAM" id="SignalP"/>
    </source>
</evidence>
<dbReference type="SUPFAM" id="SSF75011">
    <property type="entry name" value="3-carboxy-cis,cis-mucoante lactonizing enzyme"/>
    <property type="match status" value="1"/>
</dbReference>
<reference evidence="3 4" key="1">
    <citation type="submission" date="2019-02" db="EMBL/GenBank/DDBJ databases">
        <title>Sequencing the genomes of 1000 actinobacteria strains.</title>
        <authorList>
            <person name="Klenk H.-P."/>
        </authorList>
    </citation>
    <scope>NUCLEOTIDE SEQUENCE [LARGE SCALE GENOMIC DNA]</scope>
    <source>
        <strain evidence="3 4">DSM 45779</strain>
    </source>
</reference>
<dbReference type="InterPro" id="IPR018910">
    <property type="entry name" value="LpqB_C"/>
</dbReference>
<gene>
    <name evidence="3" type="ORF">EV383_5112</name>
</gene>
<name>A0A4Q7V235_PSEST</name>
<dbReference type="Proteomes" id="UP000291591">
    <property type="component" value="Unassembled WGS sequence"/>
</dbReference>
<proteinExistence type="predicted"/>
<evidence type="ECO:0000313" key="3">
    <source>
        <dbReference type="EMBL" id="RZT88175.1"/>
    </source>
</evidence>
<evidence type="ECO:0000259" key="2">
    <source>
        <dbReference type="SMART" id="SM00909"/>
    </source>
</evidence>
<dbReference type="RefSeq" id="WP_130292222.1">
    <property type="nucleotide sequence ID" value="NZ_SHKL01000001.1"/>
</dbReference>
<accession>A0A4Q7V235</accession>
<dbReference type="SMART" id="SM00909">
    <property type="entry name" value="Germane"/>
    <property type="match status" value="1"/>
</dbReference>
<sequence>MRNRLAGVLGVALTALVLAGCASVPGHTSVQVLRQIGDNGAAAVPSGPIDDRDPLGLVRGFVYASGQPDDRHASARRFLAPQASNWDDGASLTILDERFDTVFSPDGITGDPNRATVRIRGTRLGTLDPFGAFEASPAPVEVDVGVVNRDGTWRIDGLPPGVLVRGSDFRANYRSLKAWFVDPVHKTVLADPHYIPSARTTALATRAVEVLLHGPSAGLQGAATTAFPPGAKLRSNLTESADGVVVLDLAGVDGLSDTDRRLLAAQLALTLAEVSVPRVRILSDGEPLIAGRPDLGREDVVDLVAGPPASAPLAAMVIENGRVRMLGDAGADTPLAGQAGNGSFFVTDAASSSRSNRIAVVSREETGTQRLLTGPVDGQLTATPVSGGSLTAATWNAAGDEVWVLADGVPQRVLVPAAGPTRQASLDAEEITSRGPVRDLVLSRDGTRVAAVAGGRALVGAVVTLPGGAVSVRQVRELRPAELDGVVALDWRAGDQLVVAANSDRPVSLVSVDGLTLDPMPSVNLTSPLRTVAAAPGRAMYVADRTGVWSFAGGDLDAWRQSLGATSDARPFYPN</sequence>
<evidence type="ECO:0000313" key="4">
    <source>
        <dbReference type="Proteomes" id="UP000291591"/>
    </source>
</evidence>
<dbReference type="AlphaFoldDB" id="A0A4Q7V235"/>
<dbReference type="InterPro" id="IPR019606">
    <property type="entry name" value="GerMN"/>
</dbReference>